<proteinExistence type="predicted"/>
<keyword evidence="1" id="KW-1133">Transmembrane helix</keyword>
<evidence type="ECO:0000256" key="1">
    <source>
        <dbReference type="SAM" id="Phobius"/>
    </source>
</evidence>
<organism evidence="2 3">
    <name type="scientific">Chitinilyticum piscinae</name>
    <dbReference type="NCBI Taxonomy" id="2866724"/>
    <lineage>
        <taxon>Bacteria</taxon>
        <taxon>Pseudomonadati</taxon>
        <taxon>Pseudomonadota</taxon>
        <taxon>Betaproteobacteria</taxon>
        <taxon>Neisseriales</taxon>
        <taxon>Chitinibacteraceae</taxon>
        <taxon>Chitinilyticum</taxon>
    </lineage>
</organism>
<sequence length="117" mass="12977">MSEQVAPNIDEPKSNPWLLKFLGVIIMFVSILALLMLYSWSGGKVVYDGDSVQVEHYYELRYIGIAVSLIGLLIGSIWTAVGVLIDELRSHSVAGVKHAALPSLTEQLQELRAHTER</sequence>
<dbReference type="EMBL" id="JADFUA010000001">
    <property type="protein sequence ID" value="MBE9607862.1"/>
    <property type="molecule type" value="Genomic_DNA"/>
</dbReference>
<gene>
    <name evidence="2" type="ORF">INR99_00720</name>
</gene>
<protein>
    <submittedName>
        <fullName evidence="2">Uncharacterized protein</fullName>
    </submittedName>
</protein>
<evidence type="ECO:0000313" key="2">
    <source>
        <dbReference type="EMBL" id="MBE9607862.1"/>
    </source>
</evidence>
<evidence type="ECO:0000313" key="3">
    <source>
        <dbReference type="Proteomes" id="UP000604481"/>
    </source>
</evidence>
<dbReference type="AlphaFoldDB" id="A0A8J7FHI6"/>
<reference evidence="2 3" key="1">
    <citation type="submission" date="2020-10" db="EMBL/GenBank/DDBJ databases">
        <title>The genome sequence of Chitinilyticum litopenaei 4Y14.</title>
        <authorList>
            <person name="Liu Y."/>
        </authorList>
    </citation>
    <scope>NUCLEOTIDE SEQUENCE [LARGE SCALE GENOMIC DNA]</scope>
    <source>
        <strain evidence="2 3">4Y14</strain>
    </source>
</reference>
<feature type="transmembrane region" description="Helical" evidence="1">
    <location>
        <begin position="60"/>
        <end position="85"/>
    </location>
</feature>
<keyword evidence="3" id="KW-1185">Reference proteome</keyword>
<dbReference type="Proteomes" id="UP000604481">
    <property type="component" value="Unassembled WGS sequence"/>
</dbReference>
<accession>A0A8J7FHI6</accession>
<comment type="caution">
    <text evidence="2">The sequence shown here is derived from an EMBL/GenBank/DDBJ whole genome shotgun (WGS) entry which is preliminary data.</text>
</comment>
<dbReference type="RefSeq" id="WP_194114373.1">
    <property type="nucleotide sequence ID" value="NZ_JADFUA010000001.1"/>
</dbReference>
<name>A0A8J7FHI6_9NEIS</name>
<feature type="transmembrane region" description="Helical" evidence="1">
    <location>
        <begin position="21"/>
        <end position="40"/>
    </location>
</feature>
<keyword evidence="1" id="KW-0472">Membrane</keyword>
<keyword evidence="1" id="KW-0812">Transmembrane</keyword>